<dbReference type="Proteomes" id="UP000009097">
    <property type="component" value="Unassembled WGS sequence"/>
</dbReference>
<evidence type="ECO:0000313" key="3">
    <source>
        <dbReference type="Proteomes" id="UP000009097"/>
    </source>
</evidence>
<gene>
    <name evidence="2" type="ORF">FOXG_20350</name>
</gene>
<evidence type="ECO:0000256" key="1">
    <source>
        <dbReference type="SAM" id="MobiDB-lite"/>
    </source>
</evidence>
<feature type="compositionally biased region" description="Acidic residues" evidence="1">
    <location>
        <begin position="45"/>
        <end position="57"/>
    </location>
</feature>
<organism evidence="2 3">
    <name type="scientific">Fusarium oxysporum f. sp. lycopersici (strain 4287 / CBS 123668 / FGSC 9935 / NRRL 34936)</name>
    <name type="common">Fusarium vascular wilt of tomato</name>
    <dbReference type="NCBI Taxonomy" id="426428"/>
    <lineage>
        <taxon>Eukaryota</taxon>
        <taxon>Fungi</taxon>
        <taxon>Dikarya</taxon>
        <taxon>Ascomycota</taxon>
        <taxon>Pezizomycotina</taxon>
        <taxon>Sordariomycetes</taxon>
        <taxon>Hypocreomycetidae</taxon>
        <taxon>Hypocreales</taxon>
        <taxon>Nectriaceae</taxon>
        <taxon>Fusarium</taxon>
        <taxon>Fusarium oxysporum species complex</taxon>
    </lineage>
</organism>
<dbReference type="GeneID" id="28961056"/>
<evidence type="ECO:0000313" key="2">
    <source>
        <dbReference type="EMBL" id="KNB10525.1"/>
    </source>
</evidence>
<accession>A0A0J9VI59</accession>
<protein>
    <submittedName>
        <fullName evidence="2">Uncharacterized protein</fullName>
    </submittedName>
</protein>
<proteinExistence type="predicted"/>
<dbReference type="RefSeq" id="XP_018248570.1">
    <property type="nucleotide sequence ID" value="XM_018400633.1"/>
</dbReference>
<dbReference type="KEGG" id="fox:FOXG_20350"/>
<sequence length="85" mass="10101">MPRPSEECPTPSRNNPQAMSSDFLDEVNERLIEWLKQDATNFDYESSEEDTSSDEEEPGNKSHRLFGRVAHRLKKWFTHHYHHED</sequence>
<dbReference type="OrthoDB" id="5090991at2759"/>
<feature type="compositionally biased region" description="Polar residues" evidence="1">
    <location>
        <begin position="11"/>
        <end position="20"/>
    </location>
</feature>
<reference evidence="2" key="2">
    <citation type="journal article" date="2010" name="Nature">
        <title>Comparative genomics reveals mobile pathogenicity chromosomes in Fusarium.</title>
        <authorList>
            <person name="Ma L.J."/>
            <person name="van der Does H.C."/>
            <person name="Borkovich K.A."/>
            <person name="Coleman J.J."/>
            <person name="Daboussi M.J."/>
            <person name="Di Pietro A."/>
            <person name="Dufresne M."/>
            <person name="Freitag M."/>
            <person name="Grabherr M."/>
            <person name="Henrissat B."/>
            <person name="Houterman P.M."/>
            <person name="Kang S."/>
            <person name="Shim W.B."/>
            <person name="Woloshuk C."/>
            <person name="Xie X."/>
            <person name="Xu J.R."/>
            <person name="Antoniw J."/>
            <person name="Baker S.E."/>
            <person name="Bluhm B.H."/>
            <person name="Breakspear A."/>
            <person name="Brown D.W."/>
            <person name="Butchko R.A."/>
            <person name="Chapman S."/>
            <person name="Coulson R."/>
            <person name="Coutinho P.M."/>
            <person name="Danchin E.G."/>
            <person name="Diener A."/>
            <person name="Gale L.R."/>
            <person name="Gardiner D.M."/>
            <person name="Goff S."/>
            <person name="Hammond-Kosack K.E."/>
            <person name="Hilburn K."/>
            <person name="Hua-Van A."/>
            <person name="Jonkers W."/>
            <person name="Kazan K."/>
            <person name="Kodira C.D."/>
            <person name="Koehrsen M."/>
            <person name="Kumar L."/>
            <person name="Lee Y.H."/>
            <person name="Li L."/>
            <person name="Manners J.M."/>
            <person name="Miranda-Saavedra D."/>
            <person name="Mukherjee M."/>
            <person name="Park G."/>
            <person name="Park J."/>
            <person name="Park S.Y."/>
            <person name="Proctor R.H."/>
            <person name="Regev A."/>
            <person name="Ruiz-Roldan M.C."/>
            <person name="Sain D."/>
            <person name="Sakthikumar S."/>
            <person name="Sykes S."/>
            <person name="Schwartz D.C."/>
            <person name="Turgeon B.G."/>
            <person name="Wapinski I."/>
            <person name="Yoder O."/>
            <person name="Young S."/>
            <person name="Zeng Q."/>
            <person name="Zhou S."/>
            <person name="Galagan J."/>
            <person name="Cuomo C.A."/>
            <person name="Kistler H.C."/>
            <person name="Rep M."/>
        </authorList>
    </citation>
    <scope>NUCLEOTIDE SEQUENCE [LARGE SCALE GENOMIC DNA]</scope>
    <source>
        <strain evidence="2">4287</strain>
    </source>
</reference>
<dbReference type="EMBL" id="DS231708">
    <property type="protein sequence ID" value="KNB10525.1"/>
    <property type="molecule type" value="Genomic_DNA"/>
</dbReference>
<dbReference type="AlphaFoldDB" id="A0A0J9VI59"/>
<feature type="region of interest" description="Disordered" evidence="1">
    <location>
        <begin position="42"/>
        <end position="65"/>
    </location>
</feature>
<feature type="region of interest" description="Disordered" evidence="1">
    <location>
        <begin position="1"/>
        <end position="21"/>
    </location>
</feature>
<reference evidence="2" key="1">
    <citation type="submission" date="2007-04" db="EMBL/GenBank/DDBJ databases">
        <authorList>
            <consortium name="The Broad Institute Genome Sequencing Platform"/>
            <person name="Birren B."/>
            <person name="Lander E."/>
            <person name="Galagan J."/>
            <person name="Nusbaum C."/>
            <person name="Devon K."/>
            <person name="Ma L.-J."/>
            <person name="Jaffe D."/>
            <person name="Butler J."/>
            <person name="Alvarez P."/>
            <person name="Gnerre S."/>
            <person name="Grabherr M."/>
            <person name="Kleber M."/>
            <person name="Mauceli E."/>
            <person name="Brockman W."/>
            <person name="MacCallum I.A."/>
            <person name="Young S."/>
            <person name="LaButti K."/>
            <person name="DeCaprio D."/>
            <person name="Crawford M."/>
            <person name="Koehrsen M."/>
            <person name="Engels R."/>
            <person name="Montgomery P."/>
            <person name="Pearson M."/>
            <person name="Howarth C."/>
            <person name="Larson L."/>
            <person name="White J."/>
            <person name="O'Leary S."/>
            <person name="Kodira C."/>
            <person name="Zeng Q."/>
            <person name="Yandava C."/>
            <person name="Alvarado L."/>
            <person name="Kistler C."/>
            <person name="Shim W.-B."/>
            <person name="Kang S."/>
            <person name="Woloshuk C."/>
        </authorList>
    </citation>
    <scope>NUCLEOTIDE SEQUENCE</scope>
    <source>
        <strain evidence="2">4287</strain>
    </source>
</reference>
<name>A0A0J9VI59_FUSO4</name>
<dbReference type="VEuPathDB" id="FungiDB:FOXG_20350"/>